<proteinExistence type="predicted"/>
<sequence length="63" mass="7024">MATHQIWALGLATGHMKSFKLCGRKFRVGQKIILLGQRKIVTRCKKTQDYYVGCSRASSSAPP</sequence>
<accession>A0A0A9DKC9</accession>
<dbReference type="EMBL" id="GBRH01210792">
    <property type="protein sequence ID" value="JAD87103.1"/>
    <property type="molecule type" value="Transcribed_RNA"/>
</dbReference>
<evidence type="ECO:0000313" key="1">
    <source>
        <dbReference type="EMBL" id="JAD87103.1"/>
    </source>
</evidence>
<dbReference type="AlphaFoldDB" id="A0A0A9DKC9"/>
<reference evidence="1" key="2">
    <citation type="journal article" date="2015" name="Data Brief">
        <title>Shoot transcriptome of the giant reed, Arundo donax.</title>
        <authorList>
            <person name="Barrero R.A."/>
            <person name="Guerrero F.D."/>
            <person name="Moolhuijzen P."/>
            <person name="Goolsby J.A."/>
            <person name="Tidwell J."/>
            <person name="Bellgard S.E."/>
            <person name="Bellgard M.I."/>
        </authorList>
    </citation>
    <scope>NUCLEOTIDE SEQUENCE</scope>
    <source>
        <tissue evidence="1">Shoot tissue taken approximately 20 cm above the soil surface</tissue>
    </source>
</reference>
<name>A0A0A9DKC9_ARUDO</name>
<organism evidence="1">
    <name type="scientific">Arundo donax</name>
    <name type="common">Giant reed</name>
    <name type="synonym">Donax arundinaceus</name>
    <dbReference type="NCBI Taxonomy" id="35708"/>
    <lineage>
        <taxon>Eukaryota</taxon>
        <taxon>Viridiplantae</taxon>
        <taxon>Streptophyta</taxon>
        <taxon>Embryophyta</taxon>
        <taxon>Tracheophyta</taxon>
        <taxon>Spermatophyta</taxon>
        <taxon>Magnoliopsida</taxon>
        <taxon>Liliopsida</taxon>
        <taxon>Poales</taxon>
        <taxon>Poaceae</taxon>
        <taxon>PACMAD clade</taxon>
        <taxon>Arundinoideae</taxon>
        <taxon>Arundineae</taxon>
        <taxon>Arundo</taxon>
    </lineage>
</organism>
<reference evidence="1" key="1">
    <citation type="submission" date="2014-09" db="EMBL/GenBank/DDBJ databases">
        <authorList>
            <person name="Magalhaes I.L.F."/>
            <person name="Oliveira U."/>
            <person name="Santos F.R."/>
            <person name="Vidigal T.H.D.A."/>
            <person name="Brescovit A.D."/>
            <person name="Santos A.J."/>
        </authorList>
    </citation>
    <scope>NUCLEOTIDE SEQUENCE</scope>
    <source>
        <tissue evidence="1">Shoot tissue taken approximately 20 cm above the soil surface</tissue>
    </source>
</reference>
<protein>
    <submittedName>
        <fullName evidence="1">Uncharacterized protein</fullName>
    </submittedName>
</protein>